<dbReference type="RefSeq" id="WP_023494464.1">
    <property type="nucleotide sequence ID" value="NZ_AYLO01000052.1"/>
</dbReference>
<keyword evidence="1" id="KW-0812">Transmembrane</keyword>
<dbReference type="AlphaFoldDB" id="V5C260"/>
<evidence type="ECO:0000313" key="2">
    <source>
        <dbReference type="EMBL" id="ESS72532.1"/>
    </source>
</evidence>
<dbReference type="Proteomes" id="UP000017842">
    <property type="component" value="Unassembled WGS sequence"/>
</dbReference>
<keyword evidence="1" id="KW-1133">Transmembrane helix</keyword>
<keyword evidence="1" id="KW-0472">Membrane</keyword>
<organism evidence="2 3">
    <name type="scientific">Methyloglobulus morosus KoM1</name>
    <dbReference type="NCBI Taxonomy" id="1116472"/>
    <lineage>
        <taxon>Bacteria</taxon>
        <taxon>Pseudomonadati</taxon>
        <taxon>Pseudomonadota</taxon>
        <taxon>Gammaproteobacteria</taxon>
        <taxon>Methylococcales</taxon>
        <taxon>Methylococcaceae</taxon>
        <taxon>Methyloglobulus</taxon>
    </lineage>
</organism>
<dbReference type="EMBL" id="AYLO01000052">
    <property type="protein sequence ID" value="ESS72532.1"/>
    <property type="molecule type" value="Genomic_DNA"/>
</dbReference>
<name>V5C260_9GAMM</name>
<protein>
    <submittedName>
        <fullName evidence="2">Uncharacterized protein</fullName>
    </submittedName>
</protein>
<reference evidence="2 3" key="1">
    <citation type="journal article" date="2013" name="Genome Announc.">
        <title>Draft Genome Sequence of the Methanotrophic Gammaproteobacterium Methyloglobulus morosus DSM 22980 Strain KoM1.</title>
        <authorList>
            <person name="Poehlein A."/>
            <person name="Deutzmann J.S."/>
            <person name="Daniel R."/>
            <person name="Simeonova D.D."/>
        </authorList>
    </citation>
    <scope>NUCLEOTIDE SEQUENCE [LARGE SCALE GENOMIC DNA]</scope>
    <source>
        <strain evidence="2 3">KoM1</strain>
    </source>
</reference>
<feature type="transmembrane region" description="Helical" evidence="1">
    <location>
        <begin position="240"/>
        <end position="259"/>
    </location>
</feature>
<proteinExistence type="predicted"/>
<feature type="transmembrane region" description="Helical" evidence="1">
    <location>
        <begin position="25"/>
        <end position="42"/>
    </location>
</feature>
<gene>
    <name evidence="2" type="ORF">MGMO_54c00210</name>
</gene>
<dbReference type="STRING" id="1116472.MGMO_54c00210"/>
<evidence type="ECO:0000313" key="3">
    <source>
        <dbReference type="Proteomes" id="UP000017842"/>
    </source>
</evidence>
<sequence>MSHNSDNQDESRKSVWVLKDSLQKLSLALLPFAIALASYAFLEYKSIYEKMDTIPSQLKEYAVLDRKFHREMASMNSLSHIMERSRQWYEMLNNSDFFKESSFAERSRASWYTKISLRRSELKHDQGSLHQFDANIYPHLHVLATSVTSMLQNEDDMLNHLLQFHENQTKDIAKLEERLQYYQKFDDILLEVIRDSNAYVGSLKAFGDEIESMKDENSLKYDRMSAVLKSYEHSLLINRVLLITSGICVVLLSCGALGLPKRKKESESSRIIVP</sequence>
<keyword evidence="3" id="KW-1185">Reference proteome</keyword>
<comment type="caution">
    <text evidence="2">The sequence shown here is derived from an EMBL/GenBank/DDBJ whole genome shotgun (WGS) entry which is preliminary data.</text>
</comment>
<accession>V5C260</accession>
<evidence type="ECO:0000256" key="1">
    <source>
        <dbReference type="SAM" id="Phobius"/>
    </source>
</evidence>